<keyword evidence="3 9" id="KW-0813">Transport</keyword>
<keyword evidence="4" id="KW-1003">Cell membrane</keyword>
<dbReference type="EMBL" id="LT629750">
    <property type="protein sequence ID" value="SDT23028.1"/>
    <property type="molecule type" value="Genomic_DNA"/>
</dbReference>
<dbReference type="InterPro" id="IPR035906">
    <property type="entry name" value="MetI-like_sf"/>
</dbReference>
<feature type="transmembrane region" description="Helical" evidence="9">
    <location>
        <begin position="41"/>
        <end position="59"/>
    </location>
</feature>
<protein>
    <submittedName>
        <fullName evidence="11">NitT/TauT family transport system permease protein/sulfonate transport system permease protein</fullName>
    </submittedName>
</protein>
<dbReference type="InterPro" id="IPR000515">
    <property type="entry name" value="MetI-like"/>
</dbReference>
<comment type="similarity">
    <text evidence="2 9">Belongs to the binding-protein-dependent transport system permease family.</text>
</comment>
<proteinExistence type="inferred from homology"/>
<evidence type="ECO:0000313" key="11">
    <source>
        <dbReference type="EMBL" id="SDT23028.1"/>
    </source>
</evidence>
<feature type="transmembrane region" description="Helical" evidence="9">
    <location>
        <begin position="92"/>
        <end position="116"/>
    </location>
</feature>
<dbReference type="RefSeq" id="WP_146689150.1">
    <property type="nucleotide sequence ID" value="NZ_LT629750.1"/>
</dbReference>
<feature type="domain" description="ABC transmembrane type-1" evidence="10">
    <location>
        <begin position="88"/>
        <end position="268"/>
    </location>
</feature>
<evidence type="ECO:0000256" key="4">
    <source>
        <dbReference type="ARBA" id="ARBA00022475"/>
    </source>
</evidence>
<dbReference type="GO" id="GO:0042918">
    <property type="term" value="P:alkanesulfonate transmembrane transport"/>
    <property type="evidence" value="ECO:0007669"/>
    <property type="project" value="UniProtKB-ARBA"/>
</dbReference>
<accession>A0A1H1YNI2</accession>
<dbReference type="SUPFAM" id="SSF161098">
    <property type="entry name" value="MetI-like"/>
    <property type="match status" value="1"/>
</dbReference>
<evidence type="ECO:0000313" key="12">
    <source>
        <dbReference type="Proteomes" id="UP000243904"/>
    </source>
</evidence>
<dbReference type="PANTHER" id="PTHR30151:SF0">
    <property type="entry name" value="ABC TRANSPORTER PERMEASE PROTEIN MJ0413-RELATED"/>
    <property type="match status" value="1"/>
</dbReference>
<gene>
    <name evidence="11" type="ORF">SAMN05444158_4924</name>
</gene>
<evidence type="ECO:0000256" key="5">
    <source>
        <dbReference type="ARBA" id="ARBA00022692"/>
    </source>
</evidence>
<keyword evidence="7 9" id="KW-0472">Membrane</keyword>
<feature type="transmembrane region" description="Helical" evidence="9">
    <location>
        <begin position="154"/>
        <end position="173"/>
    </location>
</feature>
<comment type="subcellular location">
    <subcellularLocation>
        <location evidence="1 9">Cell membrane</location>
        <topology evidence="1 9">Multi-pass membrane protein</topology>
    </subcellularLocation>
</comment>
<keyword evidence="6 9" id="KW-1133">Transmembrane helix</keyword>
<keyword evidence="12" id="KW-1185">Reference proteome</keyword>
<feature type="transmembrane region" description="Helical" evidence="9">
    <location>
        <begin position="250"/>
        <end position="271"/>
    </location>
</feature>
<evidence type="ECO:0000256" key="9">
    <source>
        <dbReference type="RuleBase" id="RU363032"/>
    </source>
</evidence>
<dbReference type="Pfam" id="PF00528">
    <property type="entry name" value="BPD_transp_1"/>
    <property type="match status" value="1"/>
</dbReference>
<evidence type="ECO:0000256" key="6">
    <source>
        <dbReference type="ARBA" id="ARBA00022989"/>
    </source>
</evidence>
<dbReference type="PROSITE" id="PS50928">
    <property type="entry name" value="ABC_TM1"/>
    <property type="match status" value="1"/>
</dbReference>
<dbReference type="AlphaFoldDB" id="A0A1H1YNI2"/>
<sequence length="283" mass="30870">MTKEASGFADGAHMPVPSGSQALGSHILNTLSGLLARLKHLILIPIIFLIWELGVRLHWIDGNILPAPSATIRALIDLAEAGYLWRDVEASVLRVTIGFGLAAVAAISLGLALGIWRSAAAYILPIIELLRPISVLAWIPLAILWFGLGDHSAWFIIFLGSFFPIFTNTYLGARSVALIHLQVAQCFGAGRWLFLRRVMFPSALPYIIAGLRVGLGVGWTCVIAAELIAATSGLGYMIQLARTMIETEKVMAGMIVIGVIGFVMNSGMHWLERRFIRWAPDHH</sequence>
<organism evidence="11 12">
    <name type="scientific">Bradyrhizobium canariense</name>
    <dbReference type="NCBI Taxonomy" id="255045"/>
    <lineage>
        <taxon>Bacteria</taxon>
        <taxon>Pseudomonadati</taxon>
        <taxon>Pseudomonadota</taxon>
        <taxon>Alphaproteobacteria</taxon>
        <taxon>Hyphomicrobiales</taxon>
        <taxon>Nitrobacteraceae</taxon>
        <taxon>Bradyrhizobium</taxon>
    </lineage>
</organism>
<feature type="transmembrane region" description="Helical" evidence="9">
    <location>
        <begin position="217"/>
        <end position="238"/>
    </location>
</feature>
<dbReference type="Gene3D" id="1.10.3720.10">
    <property type="entry name" value="MetI-like"/>
    <property type="match status" value="1"/>
</dbReference>
<evidence type="ECO:0000256" key="2">
    <source>
        <dbReference type="ARBA" id="ARBA00009306"/>
    </source>
</evidence>
<dbReference type="Proteomes" id="UP000243904">
    <property type="component" value="Chromosome I"/>
</dbReference>
<comment type="function">
    <text evidence="8">Probably part of an ABC transporter complex. Probably responsible for the translocation of the substrate across the membrane.</text>
</comment>
<reference evidence="12" key="1">
    <citation type="submission" date="2016-10" db="EMBL/GenBank/DDBJ databases">
        <authorList>
            <person name="Varghese N."/>
            <person name="Submissions S."/>
        </authorList>
    </citation>
    <scope>NUCLEOTIDE SEQUENCE [LARGE SCALE GENOMIC DNA]</scope>
    <source>
        <strain evidence="12">GAS369</strain>
    </source>
</reference>
<dbReference type="CDD" id="cd06261">
    <property type="entry name" value="TM_PBP2"/>
    <property type="match status" value="1"/>
</dbReference>
<evidence type="ECO:0000256" key="8">
    <source>
        <dbReference type="ARBA" id="ARBA00056719"/>
    </source>
</evidence>
<evidence type="ECO:0000256" key="7">
    <source>
        <dbReference type="ARBA" id="ARBA00023136"/>
    </source>
</evidence>
<dbReference type="FunFam" id="1.10.3720.10:FF:000003">
    <property type="entry name" value="Aliphatic sulfonate ABC transporter permease"/>
    <property type="match status" value="1"/>
</dbReference>
<evidence type="ECO:0000256" key="3">
    <source>
        <dbReference type="ARBA" id="ARBA00022448"/>
    </source>
</evidence>
<evidence type="ECO:0000256" key="1">
    <source>
        <dbReference type="ARBA" id="ARBA00004651"/>
    </source>
</evidence>
<feature type="transmembrane region" description="Helical" evidence="9">
    <location>
        <begin position="194"/>
        <end position="211"/>
    </location>
</feature>
<feature type="transmembrane region" description="Helical" evidence="9">
    <location>
        <begin position="128"/>
        <end position="148"/>
    </location>
</feature>
<dbReference type="PANTHER" id="PTHR30151">
    <property type="entry name" value="ALKANE SULFONATE ABC TRANSPORTER-RELATED, MEMBRANE SUBUNIT"/>
    <property type="match status" value="1"/>
</dbReference>
<keyword evidence="5 9" id="KW-0812">Transmembrane</keyword>
<name>A0A1H1YNI2_9BRAD</name>
<evidence type="ECO:0000259" key="10">
    <source>
        <dbReference type="PROSITE" id="PS50928"/>
    </source>
</evidence>
<dbReference type="GO" id="GO:0005886">
    <property type="term" value="C:plasma membrane"/>
    <property type="evidence" value="ECO:0007669"/>
    <property type="project" value="UniProtKB-SubCell"/>
</dbReference>